<evidence type="ECO:0000313" key="3">
    <source>
        <dbReference type="EMBL" id="CUT04602.1"/>
    </source>
</evidence>
<evidence type="ECO:0000313" key="4">
    <source>
        <dbReference type="Proteomes" id="UP000199197"/>
    </source>
</evidence>
<dbReference type="Gene3D" id="3.40.800.20">
    <property type="entry name" value="Histone deacetylase domain"/>
    <property type="match status" value="1"/>
</dbReference>
<dbReference type="InterPro" id="IPR000286">
    <property type="entry name" value="HDACs"/>
</dbReference>
<dbReference type="GO" id="GO:0004407">
    <property type="term" value="F:histone deacetylase activity"/>
    <property type="evidence" value="ECO:0007669"/>
    <property type="project" value="TreeGrafter"/>
</dbReference>
<organism evidence="3 4">
    <name type="scientific">Candidatus Chryseopegocella kryptomonas</name>
    <dbReference type="NCBI Taxonomy" id="1633643"/>
    <lineage>
        <taxon>Bacteria</taxon>
        <taxon>Pseudomonadati</taxon>
        <taxon>Candidatus Kryptoniota</taxon>
        <taxon>Candidatus Chryseopegocella</taxon>
    </lineage>
</organism>
<protein>
    <submittedName>
        <fullName evidence="3">Histone deacetylase domain-containing protein</fullName>
    </submittedName>
</protein>
<evidence type="ECO:0000259" key="2">
    <source>
        <dbReference type="Pfam" id="PF00850"/>
    </source>
</evidence>
<comment type="similarity">
    <text evidence="1">Belongs to the histone deacetylase family.</text>
</comment>
<dbReference type="GO" id="GO:0040029">
    <property type="term" value="P:epigenetic regulation of gene expression"/>
    <property type="evidence" value="ECO:0007669"/>
    <property type="project" value="TreeGrafter"/>
</dbReference>
<dbReference type="SUPFAM" id="SSF52768">
    <property type="entry name" value="Arginase/deacetylase"/>
    <property type="match status" value="1"/>
</dbReference>
<gene>
    <name evidence="3" type="ORF">JGI23_01763</name>
</gene>
<feature type="domain" description="Histone deacetylase" evidence="2">
    <location>
        <begin position="1"/>
        <end position="177"/>
    </location>
</feature>
<dbReference type="Pfam" id="PF00850">
    <property type="entry name" value="Hist_deacetyl"/>
    <property type="match status" value="1"/>
</dbReference>
<proteinExistence type="inferred from homology"/>
<dbReference type="RefSeq" id="WP_320409428.1">
    <property type="nucleotide sequence ID" value="NZ_CZVW01000025.1"/>
</dbReference>
<name>A0A0P1NYH8_9BACT</name>
<dbReference type="InterPro" id="IPR023696">
    <property type="entry name" value="Ureohydrolase_dom_sf"/>
</dbReference>
<dbReference type="PANTHER" id="PTHR10625:SF10">
    <property type="entry name" value="HISTONE DEACETYLASE HDAC1"/>
    <property type="match status" value="1"/>
</dbReference>
<dbReference type="InterPro" id="IPR037138">
    <property type="entry name" value="His_deacetylse_dom_sf"/>
</dbReference>
<evidence type="ECO:0000256" key="1">
    <source>
        <dbReference type="ARBA" id="ARBA00005947"/>
    </source>
</evidence>
<sequence>MGFCLFNNVAIAARYAQENYKVGKVAIIDWDVHHGNGTQEIFYEDPTVLYISLHQYPFYPGTGSREEKGTGKGYGFTLNFPMPAGSNDDDYLKIFGNEIVPALEKFKPELIIISAGFDAHRDDPLAGMALTENAFSKMTDLTKSVAEQFSDSRILSVLEGGYNLQALSRSVEAHMRSLK</sequence>
<dbReference type="Proteomes" id="UP000199197">
    <property type="component" value="Unassembled WGS sequence"/>
</dbReference>
<dbReference type="EMBL" id="CZVW01000025">
    <property type="protein sequence ID" value="CUT04602.1"/>
    <property type="molecule type" value="Genomic_DNA"/>
</dbReference>
<dbReference type="PANTHER" id="PTHR10625">
    <property type="entry name" value="HISTONE DEACETYLASE HDAC1-RELATED"/>
    <property type="match status" value="1"/>
</dbReference>
<dbReference type="AlphaFoldDB" id="A0A0P1NYH8"/>
<dbReference type="InterPro" id="IPR023801">
    <property type="entry name" value="His_deacetylse_dom"/>
</dbReference>
<reference evidence="4" key="1">
    <citation type="submission" date="2015-11" db="EMBL/GenBank/DDBJ databases">
        <authorList>
            <person name="Varghese N."/>
        </authorList>
    </citation>
    <scope>NUCLEOTIDE SEQUENCE [LARGE SCALE GENOMIC DNA]</scope>
    <source>
        <strain evidence="4">JGI-23</strain>
    </source>
</reference>
<keyword evidence="4" id="KW-1185">Reference proteome</keyword>
<dbReference type="CDD" id="cd09992">
    <property type="entry name" value="HDAC_classII"/>
    <property type="match status" value="1"/>
</dbReference>
<accession>A0A0P1NYH8</accession>
<dbReference type="PRINTS" id="PR01270">
    <property type="entry name" value="HDASUPER"/>
</dbReference>